<accession>A0A8B6MA38</accession>
<evidence type="ECO:0000313" key="2">
    <source>
        <dbReference type="Proteomes" id="UP000485880"/>
    </source>
</evidence>
<reference evidence="1 2" key="1">
    <citation type="submission" date="2019-05" db="EMBL/GenBank/DDBJ databases">
        <authorList>
            <person name="Farhan Ul Haque M."/>
        </authorList>
    </citation>
    <scope>NUCLEOTIDE SEQUENCE [LARGE SCALE GENOMIC DNA]</scope>
    <source>
        <strain evidence="1">2</strain>
    </source>
</reference>
<proteinExistence type="predicted"/>
<dbReference type="Proteomes" id="UP000485880">
    <property type="component" value="Unassembled WGS sequence"/>
</dbReference>
<dbReference type="EMBL" id="CABFMQ020000110">
    <property type="protein sequence ID" value="VTZ51887.1"/>
    <property type="molecule type" value="Genomic_DNA"/>
</dbReference>
<comment type="caution">
    <text evidence="1">The sequence shown here is derived from an EMBL/GenBank/DDBJ whole genome shotgun (WGS) entry which is preliminary data.</text>
</comment>
<sequence>MGAERNLNEGLWELVPHLQNATPVAAGLFWEGCVNGGQFIVTGVTKSSLKVAQLWRYGRVAIWLLS</sequence>
<organism evidence="1 2">
    <name type="scientific">Methylocella tundrae</name>
    <dbReference type="NCBI Taxonomy" id="227605"/>
    <lineage>
        <taxon>Bacteria</taxon>
        <taxon>Pseudomonadati</taxon>
        <taxon>Pseudomonadota</taxon>
        <taxon>Alphaproteobacteria</taxon>
        <taxon>Hyphomicrobiales</taxon>
        <taxon>Beijerinckiaceae</taxon>
        <taxon>Methylocella</taxon>
    </lineage>
</organism>
<dbReference type="AlphaFoldDB" id="A0A8B6MA38"/>
<protein>
    <submittedName>
        <fullName evidence="1">Uncharacterized protein</fullName>
    </submittedName>
</protein>
<name>A0A8B6MA38_METTU</name>
<evidence type="ECO:0000313" key="1">
    <source>
        <dbReference type="EMBL" id="VTZ51887.1"/>
    </source>
</evidence>
<keyword evidence="2" id="KW-1185">Reference proteome</keyword>
<gene>
    <name evidence="1" type="ORF">MPC4_500003</name>
</gene>